<protein>
    <submittedName>
        <fullName evidence="1">Uncharacterized protein</fullName>
    </submittedName>
</protein>
<dbReference type="AlphaFoldDB" id="A0A3E2HAI7"/>
<feature type="non-terminal residue" evidence="1">
    <location>
        <position position="1"/>
    </location>
</feature>
<proteinExistence type="predicted"/>
<dbReference type="Proteomes" id="UP000258309">
    <property type="component" value="Unassembled WGS sequence"/>
</dbReference>
<evidence type="ECO:0000313" key="1">
    <source>
        <dbReference type="EMBL" id="RFU30419.1"/>
    </source>
</evidence>
<accession>A0A3E2HAI7</accession>
<comment type="caution">
    <text evidence="1">The sequence shown here is derived from an EMBL/GenBank/DDBJ whole genome shotgun (WGS) entry which is preliminary data.</text>
</comment>
<reference evidence="1 2" key="1">
    <citation type="submission" date="2018-05" db="EMBL/GenBank/DDBJ databases">
        <title>Draft genome sequence of Scytalidium lignicola DSM 105466, a ubiquitous saprotrophic fungus.</title>
        <authorList>
            <person name="Buettner E."/>
            <person name="Gebauer A.M."/>
            <person name="Hofrichter M."/>
            <person name="Liers C."/>
            <person name="Kellner H."/>
        </authorList>
    </citation>
    <scope>NUCLEOTIDE SEQUENCE [LARGE SCALE GENOMIC DNA]</scope>
    <source>
        <strain evidence="1 2">DSM 105466</strain>
    </source>
</reference>
<feature type="non-terminal residue" evidence="1">
    <location>
        <position position="287"/>
    </location>
</feature>
<dbReference type="EMBL" id="NCSJ02000100">
    <property type="protein sequence ID" value="RFU30419.1"/>
    <property type="molecule type" value="Genomic_DNA"/>
</dbReference>
<organism evidence="1 2">
    <name type="scientific">Scytalidium lignicola</name>
    <name type="common">Hyphomycete</name>
    <dbReference type="NCBI Taxonomy" id="5539"/>
    <lineage>
        <taxon>Eukaryota</taxon>
        <taxon>Fungi</taxon>
        <taxon>Dikarya</taxon>
        <taxon>Ascomycota</taxon>
        <taxon>Pezizomycotina</taxon>
        <taxon>Leotiomycetes</taxon>
        <taxon>Leotiomycetes incertae sedis</taxon>
        <taxon>Scytalidium</taxon>
    </lineage>
</organism>
<evidence type="ECO:0000313" key="2">
    <source>
        <dbReference type="Proteomes" id="UP000258309"/>
    </source>
</evidence>
<keyword evidence="2" id="KW-1185">Reference proteome</keyword>
<gene>
    <name evidence="1" type="ORF">B7463_g5900</name>
</gene>
<dbReference type="OrthoDB" id="4359379at2759"/>
<sequence>MAGRVTSLPPEINVIIGDTTWMLPFNTSIELPQTDGSTITLSPQQVEVGSQTFAVPSATATTSLSAGGVSVTFQPGPSPNSSPPSGGLVVELQALQPAAGAVSFIISEITAARSSRISSATSDSDFSVLGSLLNSSTSVPRQFNLLQSLKKLVSSGVTALNTFRPIIRQFFTSGAAFAIVAPEAISLIANSNYNTTENNNTLPLPSQPYLLATYTDTRMVVFKFFILALPDQGNGAQIVYPHIPWQTYLTNLTVAEAAAIKLLPFIETVELNSDLDDSGFGAIQNPK</sequence>
<name>A0A3E2HAI7_SCYLI</name>